<feature type="compositionally biased region" description="Low complexity" evidence="1">
    <location>
        <begin position="117"/>
        <end position="146"/>
    </location>
</feature>
<protein>
    <submittedName>
        <fullName evidence="2">Uncharacterized protein</fullName>
    </submittedName>
</protein>
<feature type="compositionally biased region" description="Low complexity" evidence="1">
    <location>
        <begin position="225"/>
        <end position="238"/>
    </location>
</feature>
<evidence type="ECO:0000313" key="2">
    <source>
        <dbReference type="EMBL" id="OAA58537.1"/>
    </source>
</evidence>
<proteinExistence type="predicted"/>
<feature type="region of interest" description="Disordered" evidence="1">
    <location>
        <begin position="1"/>
        <end position="278"/>
    </location>
</feature>
<dbReference type="EMBL" id="AZHD01000012">
    <property type="protein sequence ID" value="OAA58537.1"/>
    <property type="molecule type" value="Genomic_DNA"/>
</dbReference>
<dbReference type="OrthoDB" id="4928254at2759"/>
<evidence type="ECO:0000313" key="3">
    <source>
        <dbReference type="Proteomes" id="UP000076874"/>
    </source>
</evidence>
<dbReference type="Proteomes" id="UP000076874">
    <property type="component" value="Unassembled WGS sequence"/>
</dbReference>
<sequence>MADASAPVVATVSEDRQPPIDAVPKAPEAAGLESKPALDVGEPAGAHAVKQAVVPPPASSGTNGVATANGTSTAAGGTLAGDQKNEDGAQPVANVSATSGRAADDKPVDEPLPLTNPATVPAPSAPASSVPASAAVDQAAVPSAASHGDHGVPPPGPDVVATAVGEKRKAQDDDVPATSGANLQGAPLPLTATPTAAAPANGEATAKKAKTDAEGAGILPAAEATNGTVANTTTNGTDNGNGNGTKRGPGRPKKSKTQAPPSVGQTARKTRSQGPAEA</sequence>
<organism evidence="2 3">
    <name type="scientific">Niveomyces insectorum RCEF 264</name>
    <dbReference type="NCBI Taxonomy" id="1081102"/>
    <lineage>
        <taxon>Eukaryota</taxon>
        <taxon>Fungi</taxon>
        <taxon>Dikarya</taxon>
        <taxon>Ascomycota</taxon>
        <taxon>Pezizomycotina</taxon>
        <taxon>Sordariomycetes</taxon>
        <taxon>Hypocreomycetidae</taxon>
        <taxon>Hypocreales</taxon>
        <taxon>Cordycipitaceae</taxon>
        <taxon>Niveomyces</taxon>
    </lineage>
</organism>
<reference evidence="2 3" key="1">
    <citation type="journal article" date="2016" name="Genome Biol. Evol.">
        <title>Divergent and convergent evolution of fungal pathogenicity.</title>
        <authorList>
            <person name="Shang Y."/>
            <person name="Xiao G."/>
            <person name="Zheng P."/>
            <person name="Cen K."/>
            <person name="Zhan S."/>
            <person name="Wang C."/>
        </authorList>
    </citation>
    <scope>NUCLEOTIDE SEQUENCE [LARGE SCALE GENOMIC DNA]</scope>
    <source>
        <strain evidence="2 3">RCEF 264</strain>
    </source>
</reference>
<dbReference type="AlphaFoldDB" id="A0A167RFB6"/>
<name>A0A167RFB6_9HYPO</name>
<accession>A0A167RFB6</accession>
<feature type="compositionally biased region" description="Polar residues" evidence="1">
    <location>
        <begin position="257"/>
        <end position="267"/>
    </location>
</feature>
<keyword evidence="3" id="KW-1185">Reference proteome</keyword>
<comment type="caution">
    <text evidence="2">The sequence shown here is derived from an EMBL/GenBank/DDBJ whole genome shotgun (WGS) entry which is preliminary data.</text>
</comment>
<feature type="compositionally biased region" description="Low complexity" evidence="1">
    <location>
        <begin position="60"/>
        <end position="81"/>
    </location>
</feature>
<gene>
    <name evidence="2" type="ORF">SPI_06610</name>
</gene>
<feature type="compositionally biased region" description="Low complexity" evidence="1">
    <location>
        <begin position="185"/>
        <end position="204"/>
    </location>
</feature>
<evidence type="ECO:0000256" key="1">
    <source>
        <dbReference type="SAM" id="MobiDB-lite"/>
    </source>
</evidence>